<dbReference type="InterPro" id="IPR041614">
    <property type="entry name" value="DprA_WH"/>
</dbReference>
<dbReference type="Pfam" id="PF17782">
    <property type="entry name" value="WHD_DprA"/>
    <property type="match status" value="1"/>
</dbReference>
<dbReference type="InterPro" id="IPR003488">
    <property type="entry name" value="DprA"/>
</dbReference>
<keyword evidence="4" id="KW-1185">Reference proteome</keyword>
<dbReference type="Pfam" id="PF02481">
    <property type="entry name" value="DNA_processg_A"/>
    <property type="match status" value="1"/>
</dbReference>
<feature type="domain" description="Helix-hairpin-helix DNA-binding motif class 1" evidence="2">
    <location>
        <begin position="44"/>
        <end position="63"/>
    </location>
</feature>
<name>A0ABP8M058_9BACT</name>
<evidence type="ECO:0000256" key="1">
    <source>
        <dbReference type="ARBA" id="ARBA00006525"/>
    </source>
</evidence>
<dbReference type="RefSeq" id="WP_345030052.1">
    <property type="nucleotide sequence ID" value="NZ_BAABEY010000025.1"/>
</dbReference>
<organism evidence="3 4">
    <name type="scientific">Ravibacter arvi</name>
    <dbReference type="NCBI Taxonomy" id="2051041"/>
    <lineage>
        <taxon>Bacteria</taxon>
        <taxon>Pseudomonadati</taxon>
        <taxon>Bacteroidota</taxon>
        <taxon>Cytophagia</taxon>
        <taxon>Cytophagales</taxon>
        <taxon>Spirosomataceae</taxon>
        <taxon>Ravibacter</taxon>
    </lineage>
</organism>
<accession>A0ABP8M058</accession>
<dbReference type="InterPro" id="IPR010994">
    <property type="entry name" value="RuvA_2-like"/>
</dbReference>
<reference evidence="4" key="1">
    <citation type="journal article" date="2019" name="Int. J. Syst. Evol. Microbiol.">
        <title>The Global Catalogue of Microorganisms (GCM) 10K type strain sequencing project: providing services to taxonomists for standard genome sequencing and annotation.</title>
        <authorList>
            <consortium name="The Broad Institute Genomics Platform"/>
            <consortium name="The Broad Institute Genome Sequencing Center for Infectious Disease"/>
            <person name="Wu L."/>
            <person name="Ma J."/>
        </authorList>
    </citation>
    <scope>NUCLEOTIDE SEQUENCE [LARGE SCALE GENOMIC DNA]</scope>
    <source>
        <strain evidence="4">JCM 31920</strain>
    </source>
</reference>
<dbReference type="InterPro" id="IPR003583">
    <property type="entry name" value="Hlx-hairpin-Hlx_DNA-bd_motif"/>
</dbReference>
<dbReference type="Proteomes" id="UP001501508">
    <property type="component" value="Unassembled WGS sequence"/>
</dbReference>
<comment type="caution">
    <text evidence="3">The sequence shown here is derived from an EMBL/GenBank/DDBJ whole genome shotgun (WGS) entry which is preliminary data.</text>
</comment>
<evidence type="ECO:0000259" key="2">
    <source>
        <dbReference type="SMART" id="SM00278"/>
    </source>
</evidence>
<dbReference type="Gene3D" id="3.40.50.450">
    <property type="match status" value="1"/>
</dbReference>
<evidence type="ECO:0000313" key="3">
    <source>
        <dbReference type="EMBL" id="GAA4441656.1"/>
    </source>
</evidence>
<dbReference type="NCBIfam" id="TIGR00732">
    <property type="entry name" value="dprA"/>
    <property type="match status" value="1"/>
</dbReference>
<feature type="domain" description="Helix-hairpin-helix DNA-binding motif class 1" evidence="2">
    <location>
        <begin position="12"/>
        <end position="31"/>
    </location>
</feature>
<dbReference type="InterPro" id="IPR057666">
    <property type="entry name" value="DrpA_SLOG"/>
</dbReference>
<sequence length="375" mass="40574">MHESSDQTLFLLALAKMPGIGGVTARQLIGYCGGVKQVFEAGYRKLARIPGVGEHTVRTVLKRETLRIAEKEMTDCSRMGIAIVTYLDKDYPRRLLPLYDAPLVLYLEGGADLNTRRTVGIVGTRRITDYGRTVTDRIVRDLAPFSPLIVSGLAYGVDIVAHRAALKASLDTVGVMANGADMVYPRAHFKTAAQMVGQGGVVTECGLGTRPDFQRFPARNRIIAGLSDVLIIVESAARGGGLITAEFAANYHRDVYAVPGRLDQPMSEGCNRLIGQNKAALFVSVSEMVADLRWEGGTFSGQTLPLFESTGNRSVFEGFSVDESQLLALLKGGDFQIDELQWQSGLSSGKIASILLNLEFKGVVKCLPGKKYGLA</sequence>
<dbReference type="Gene3D" id="1.10.10.10">
    <property type="entry name" value="Winged helix-like DNA-binding domain superfamily/Winged helix DNA-binding domain"/>
    <property type="match status" value="1"/>
</dbReference>
<dbReference type="SUPFAM" id="SSF47781">
    <property type="entry name" value="RuvA domain 2-like"/>
    <property type="match status" value="1"/>
</dbReference>
<dbReference type="EMBL" id="BAABEY010000025">
    <property type="protein sequence ID" value="GAA4441656.1"/>
    <property type="molecule type" value="Genomic_DNA"/>
</dbReference>
<gene>
    <name evidence="3" type="primary">dprA</name>
    <name evidence="3" type="ORF">GCM10023091_27240</name>
</gene>
<dbReference type="InterPro" id="IPR036388">
    <property type="entry name" value="WH-like_DNA-bd_sf"/>
</dbReference>
<protein>
    <submittedName>
        <fullName evidence="3">DNA-processing protein DprA</fullName>
    </submittedName>
</protein>
<evidence type="ECO:0000313" key="4">
    <source>
        <dbReference type="Proteomes" id="UP001501508"/>
    </source>
</evidence>
<dbReference type="PANTHER" id="PTHR43022">
    <property type="entry name" value="PROTEIN SMF"/>
    <property type="match status" value="1"/>
</dbReference>
<dbReference type="SMART" id="SM00278">
    <property type="entry name" value="HhH1"/>
    <property type="match status" value="2"/>
</dbReference>
<dbReference type="SUPFAM" id="SSF102405">
    <property type="entry name" value="MCP/YpsA-like"/>
    <property type="match status" value="1"/>
</dbReference>
<proteinExistence type="inferred from homology"/>
<dbReference type="PANTHER" id="PTHR43022:SF1">
    <property type="entry name" value="PROTEIN SMF"/>
    <property type="match status" value="1"/>
</dbReference>
<comment type="similarity">
    <text evidence="1">Belongs to the DprA/Smf family.</text>
</comment>